<feature type="region of interest" description="Disordered" evidence="1">
    <location>
        <begin position="61"/>
        <end position="108"/>
    </location>
</feature>
<dbReference type="Proteomes" id="UP000193240">
    <property type="component" value="Unassembled WGS sequence"/>
</dbReference>
<feature type="region of interest" description="Disordered" evidence="1">
    <location>
        <begin position="1"/>
        <end position="25"/>
    </location>
</feature>
<feature type="region of interest" description="Disordered" evidence="1">
    <location>
        <begin position="508"/>
        <end position="528"/>
    </location>
</feature>
<evidence type="ECO:0000256" key="1">
    <source>
        <dbReference type="SAM" id="MobiDB-lite"/>
    </source>
</evidence>
<reference evidence="2 3" key="1">
    <citation type="journal article" date="2017" name="Genome Announc.">
        <title>Genome sequence of the saprophytic ascomycete Epicoccum nigrum ICMP 19927 strain isolated from New Zealand.</title>
        <authorList>
            <person name="Fokin M."/>
            <person name="Fleetwood D."/>
            <person name="Weir B.S."/>
            <person name="Villas-Boas S.G."/>
        </authorList>
    </citation>
    <scope>NUCLEOTIDE SEQUENCE [LARGE SCALE GENOMIC DNA]</scope>
    <source>
        <strain evidence="2 3">ICMP 19927</strain>
    </source>
</reference>
<dbReference type="AlphaFoldDB" id="A0A1Y2M9H6"/>
<gene>
    <name evidence="2" type="ORF">B5807_03287</name>
</gene>
<evidence type="ECO:0000313" key="2">
    <source>
        <dbReference type="EMBL" id="OSS51878.1"/>
    </source>
</evidence>
<feature type="compositionally biased region" description="Basic and acidic residues" evidence="1">
    <location>
        <begin position="513"/>
        <end position="525"/>
    </location>
</feature>
<dbReference type="OMA" id="MCLESRH"/>
<name>A0A1Y2M9H6_EPING</name>
<organism evidence="2 3">
    <name type="scientific">Epicoccum nigrum</name>
    <name type="common">Soil fungus</name>
    <name type="synonym">Epicoccum purpurascens</name>
    <dbReference type="NCBI Taxonomy" id="105696"/>
    <lineage>
        <taxon>Eukaryota</taxon>
        <taxon>Fungi</taxon>
        <taxon>Dikarya</taxon>
        <taxon>Ascomycota</taxon>
        <taxon>Pezizomycotina</taxon>
        <taxon>Dothideomycetes</taxon>
        <taxon>Pleosporomycetidae</taxon>
        <taxon>Pleosporales</taxon>
        <taxon>Pleosporineae</taxon>
        <taxon>Didymellaceae</taxon>
        <taxon>Epicoccum</taxon>
    </lineage>
</organism>
<dbReference type="InParanoid" id="A0A1Y2M9H6"/>
<feature type="compositionally biased region" description="Basic and acidic residues" evidence="1">
    <location>
        <begin position="96"/>
        <end position="107"/>
    </location>
</feature>
<accession>A0A1Y2M9H6</accession>
<dbReference type="EMBL" id="KZ107840">
    <property type="protein sequence ID" value="OSS51878.1"/>
    <property type="molecule type" value="Genomic_DNA"/>
</dbReference>
<protein>
    <submittedName>
        <fullName evidence="2">Uncharacterized protein</fullName>
    </submittedName>
</protein>
<proteinExistence type="predicted"/>
<sequence length="757" mass="82636">MSSSDPEATPELQYPPVQTDRSLTNLDLDTLMLKSTSRRLPEQPGSSLDDSTYEMLTDSLIEMSDDDAHTASIASTSGEPTPDDVSAFSDDDDDFEGHQRARDEDTQSMHAMHAYDDLETPMATGPEDSVLTTVPYLESSHESTHLQLDEDPTENIESALGSTVLCAFPTETQPLPKALEVYGRTQVRVAVKAALSSQHMSAPDNYKIVFIGMPEKWWAQDDIIAQIHAALEASSSNTRSVMVRGQMEPLGSVIDAQSCTHVDVGTTGEAVNDITLHMENGQRLSLHGRKTPRFDLAILCHTKERQMATDRPVDDSLRTAFRHHQIPLIEITDIKSYGTGAKTYDMRSLAACIEGRNDDSADFELLEVLPLDAYSFRELDPAQINRHLALISPHLVPPVEAVPKTRLSAIGDTLRGVGKQLRTGAPATTKVLLLSIALTMMISAFVLSPVYMPLVLQKPTDNAVEIPTISVVPASSLSVTSPALSSSSATAPLTLSSLSKSISNGLTVVPTSKESKPKQAEKKSENVGGFDIQTAGEKQFVLTPSKEVASFRKKPQLSIQVMRNTTLVPIRYVRTITGEYFVDLEQDYSFGTFNVSITSYSKPHLRQSFEVNLGHNKTWFNQVLETTTGKALSARSALLSVSSAAVAQIQTKLNVAVPKFGQWADGHQLKTAYGTAKESLETRAEVGAGFVKHVPEAAWTSLRKATAPARLSQTMWKARMNALRVRCHVETASHSLLGVSDKQPSRACSELHSHTQE</sequence>
<dbReference type="STRING" id="105696.A0A1Y2M9H6"/>
<feature type="region of interest" description="Disordered" evidence="1">
    <location>
        <begin position="34"/>
        <end position="53"/>
    </location>
</feature>
<keyword evidence="3" id="KW-1185">Reference proteome</keyword>
<evidence type="ECO:0000313" key="3">
    <source>
        <dbReference type="Proteomes" id="UP000193240"/>
    </source>
</evidence>